<dbReference type="PANTHER" id="PTHR20858:SF17">
    <property type="entry name" value="HYDROXYMETHYLPYRIMIDINE_PHOSPHOMETHYLPYRIMIDINE KINASE THI20-RELATED"/>
    <property type="match status" value="1"/>
</dbReference>
<dbReference type="GO" id="GO:0008902">
    <property type="term" value="F:hydroxymethylpyrimidine kinase activity"/>
    <property type="evidence" value="ECO:0007669"/>
    <property type="project" value="UniProtKB-EC"/>
</dbReference>
<dbReference type="Gene3D" id="3.40.1190.20">
    <property type="match status" value="1"/>
</dbReference>
<comment type="caution">
    <text evidence="11">The sequence shown here is derived from an EMBL/GenBank/DDBJ whole genome shotgun (WGS) entry which is preliminary data.</text>
</comment>
<dbReference type="RefSeq" id="WP_106130611.1">
    <property type="nucleotide sequence ID" value="NZ_PVZG01000024.1"/>
</dbReference>
<dbReference type="OrthoDB" id="34166at2"/>
<dbReference type="PANTHER" id="PTHR20858">
    <property type="entry name" value="PHOSPHOMETHYLPYRIMIDINE KINASE"/>
    <property type="match status" value="1"/>
</dbReference>
<evidence type="ECO:0000256" key="6">
    <source>
        <dbReference type="ARBA" id="ARBA00022741"/>
    </source>
</evidence>
<evidence type="ECO:0000256" key="5">
    <source>
        <dbReference type="ARBA" id="ARBA00022679"/>
    </source>
</evidence>
<comment type="function">
    <text evidence="3">Catalyzes the phosphorylation of hydroxymethylpyrimidine phosphate (HMP-P) to HMP-PP, and of HMP to HMP-P.</text>
</comment>
<evidence type="ECO:0000256" key="8">
    <source>
        <dbReference type="ARBA" id="ARBA00022840"/>
    </source>
</evidence>
<evidence type="ECO:0000256" key="9">
    <source>
        <dbReference type="ARBA" id="ARBA00022977"/>
    </source>
</evidence>
<accession>A0A2T0RGQ6</accession>
<evidence type="ECO:0000259" key="10">
    <source>
        <dbReference type="Pfam" id="PF08543"/>
    </source>
</evidence>
<dbReference type="EMBL" id="PVZG01000024">
    <property type="protein sequence ID" value="PRY20327.1"/>
    <property type="molecule type" value="Genomic_DNA"/>
</dbReference>
<feature type="domain" description="Pyridoxamine kinase/Phosphomethylpyrimidine kinase" evidence="10">
    <location>
        <begin position="13"/>
        <end position="249"/>
    </location>
</feature>
<comment type="pathway">
    <text evidence="4">Cofactor biosynthesis; thiamine diphosphate biosynthesis; 4-amino-2-methyl-5-diphosphomethylpyrimidine from 5-amino-1-(5-phospho-D-ribosyl)imidazole: step 3/3.</text>
</comment>
<dbReference type="GO" id="GO:0009228">
    <property type="term" value="P:thiamine biosynthetic process"/>
    <property type="evidence" value="ECO:0007669"/>
    <property type="project" value="UniProtKB-KW"/>
</dbReference>
<dbReference type="InterPro" id="IPR029056">
    <property type="entry name" value="Ribokinase-like"/>
</dbReference>
<dbReference type="AlphaFoldDB" id="A0A2T0RGQ6"/>
<gene>
    <name evidence="11" type="ORF">CLV70_12439</name>
</gene>
<keyword evidence="7 11" id="KW-0418">Kinase</keyword>
<evidence type="ECO:0000256" key="7">
    <source>
        <dbReference type="ARBA" id="ARBA00022777"/>
    </source>
</evidence>
<dbReference type="UniPathway" id="UPA00060">
    <property type="reaction ID" value="UER00138"/>
</dbReference>
<dbReference type="GO" id="GO:0008972">
    <property type="term" value="F:phosphomethylpyrimidine kinase activity"/>
    <property type="evidence" value="ECO:0007669"/>
    <property type="project" value="UniProtKB-EC"/>
</dbReference>
<evidence type="ECO:0000313" key="12">
    <source>
        <dbReference type="Proteomes" id="UP000239209"/>
    </source>
</evidence>
<dbReference type="CDD" id="cd01169">
    <property type="entry name" value="HMPP_kinase"/>
    <property type="match status" value="1"/>
</dbReference>
<keyword evidence="6" id="KW-0547">Nucleotide-binding</keyword>
<proteinExistence type="predicted"/>
<organism evidence="11 12">
    <name type="scientific">Pseudosporangium ferrugineum</name>
    <dbReference type="NCBI Taxonomy" id="439699"/>
    <lineage>
        <taxon>Bacteria</taxon>
        <taxon>Bacillati</taxon>
        <taxon>Actinomycetota</taxon>
        <taxon>Actinomycetes</taxon>
        <taxon>Micromonosporales</taxon>
        <taxon>Micromonosporaceae</taxon>
        <taxon>Pseudosporangium</taxon>
    </lineage>
</organism>
<reference evidence="11 12" key="1">
    <citation type="submission" date="2018-03" db="EMBL/GenBank/DDBJ databases">
        <title>Genomic Encyclopedia of Archaeal and Bacterial Type Strains, Phase II (KMG-II): from individual species to whole genera.</title>
        <authorList>
            <person name="Goeker M."/>
        </authorList>
    </citation>
    <scope>NUCLEOTIDE SEQUENCE [LARGE SCALE GENOMIC DNA]</scope>
    <source>
        <strain evidence="11 12">DSM 45348</strain>
    </source>
</reference>
<evidence type="ECO:0000256" key="2">
    <source>
        <dbReference type="ARBA" id="ARBA00000565"/>
    </source>
</evidence>
<keyword evidence="12" id="KW-1185">Reference proteome</keyword>
<sequence length="252" mass="25272">MTPVVVLTIAGSDSGGGAGIQADLKTFAALGAYGVSVITAITAQNTRGVTAVHPVPPDMVAAQLDAVLADFEVAAVKVGMVGDPAVAAVLAGRAADLPNLVVDPVLVATSGSELSGVAAVAPLIPYPRVLTPNRYEAGALLETRVETAEEMARAAARLAARGPEAVVVTGSELAVDVLHTDGRSRALRGEPVPTANNHGSGCTFSSAVAARLAFGDAVPDAVAFAKSYVARALTGGRDWKLGAGPGPLHHFA</sequence>
<comment type="catalytic activity">
    <reaction evidence="2">
        <text>4-amino-2-methyl-5-(phosphooxymethyl)pyrimidine + ATP = 4-amino-2-methyl-5-(diphosphooxymethyl)pyrimidine + ADP</text>
        <dbReference type="Rhea" id="RHEA:19893"/>
        <dbReference type="ChEBI" id="CHEBI:30616"/>
        <dbReference type="ChEBI" id="CHEBI:57841"/>
        <dbReference type="ChEBI" id="CHEBI:58354"/>
        <dbReference type="ChEBI" id="CHEBI:456216"/>
        <dbReference type="EC" id="2.7.4.7"/>
    </reaction>
</comment>
<dbReference type="GO" id="GO:0005524">
    <property type="term" value="F:ATP binding"/>
    <property type="evidence" value="ECO:0007669"/>
    <property type="project" value="UniProtKB-KW"/>
</dbReference>
<keyword evidence="8" id="KW-0067">ATP-binding</keyword>
<dbReference type="NCBIfam" id="TIGR00097">
    <property type="entry name" value="HMP-P_kinase"/>
    <property type="match status" value="1"/>
</dbReference>
<keyword evidence="5" id="KW-0808">Transferase</keyword>
<dbReference type="SUPFAM" id="SSF53613">
    <property type="entry name" value="Ribokinase-like"/>
    <property type="match status" value="1"/>
</dbReference>
<dbReference type="Proteomes" id="UP000239209">
    <property type="component" value="Unassembled WGS sequence"/>
</dbReference>
<dbReference type="InterPro" id="IPR013749">
    <property type="entry name" value="PM/HMP-P_kinase-1"/>
</dbReference>
<comment type="catalytic activity">
    <reaction evidence="1">
        <text>4-amino-5-hydroxymethyl-2-methylpyrimidine + ATP = 4-amino-2-methyl-5-(phosphooxymethyl)pyrimidine + ADP + H(+)</text>
        <dbReference type="Rhea" id="RHEA:23096"/>
        <dbReference type="ChEBI" id="CHEBI:15378"/>
        <dbReference type="ChEBI" id="CHEBI:16892"/>
        <dbReference type="ChEBI" id="CHEBI:30616"/>
        <dbReference type="ChEBI" id="CHEBI:58354"/>
        <dbReference type="ChEBI" id="CHEBI:456216"/>
        <dbReference type="EC" id="2.7.1.49"/>
    </reaction>
</comment>
<dbReference type="GO" id="GO:0005829">
    <property type="term" value="C:cytosol"/>
    <property type="evidence" value="ECO:0007669"/>
    <property type="project" value="TreeGrafter"/>
</dbReference>
<dbReference type="FunFam" id="3.40.1190.20:FF:000003">
    <property type="entry name" value="Phosphomethylpyrimidine kinase ThiD"/>
    <property type="match status" value="1"/>
</dbReference>
<evidence type="ECO:0000256" key="3">
    <source>
        <dbReference type="ARBA" id="ARBA00003848"/>
    </source>
</evidence>
<protein>
    <submittedName>
        <fullName evidence="11">Hydroxymethylpyrimidine/phosphomethylpyrimidine kinase</fullName>
    </submittedName>
</protein>
<dbReference type="InterPro" id="IPR004399">
    <property type="entry name" value="HMP/HMP-P_kinase_dom"/>
</dbReference>
<evidence type="ECO:0000256" key="4">
    <source>
        <dbReference type="ARBA" id="ARBA00004769"/>
    </source>
</evidence>
<name>A0A2T0RGQ6_9ACTN</name>
<dbReference type="Pfam" id="PF08543">
    <property type="entry name" value="Phos_pyr_kin"/>
    <property type="match status" value="1"/>
</dbReference>
<evidence type="ECO:0000313" key="11">
    <source>
        <dbReference type="EMBL" id="PRY20327.1"/>
    </source>
</evidence>
<evidence type="ECO:0000256" key="1">
    <source>
        <dbReference type="ARBA" id="ARBA00000151"/>
    </source>
</evidence>
<keyword evidence="9" id="KW-0784">Thiamine biosynthesis</keyword>
<dbReference type="GO" id="GO:0009229">
    <property type="term" value="P:thiamine diphosphate biosynthetic process"/>
    <property type="evidence" value="ECO:0007669"/>
    <property type="project" value="UniProtKB-UniPathway"/>
</dbReference>